<dbReference type="SUPFAM" id="SSF51735">
    <property type="entry name" value="NAD(P)-binding Rossmann-fold domains"/>
    <property type="match status" value="1"/>
</dbReference>
<dbReference type="Gene3D" id="3.40.50.720">
    <property type="entry name" value="NAD(P)-binding Rossmann-like Domain"/>
    <property type="match status" value="1"/>
</dbReference>
<comment type="similarity">
    <text evidence="2">Belongs to the NAD(P)-dependent epimerase/dehydratase family. Dihydroflavonol-4-reductase subfamily.</text>
</comment>
<dbReference type="Pfam" id="PF01370">
    <property type="entry name" value="Epimerase"/>
    <property type="match status" value="1"/>
</dbReference>
<evidence type="ECO:0000256" key="3">
    <source>
        <dbReference type="SAM" id="MobiDB-lite"/>
    </source>
</evidence>
<keyword evidence="1" id="KW-0560">Oxidoreductase</keyword>
<sequence>MAGETVFLTGSTGFVGFRTLRYLLEHGYRVRAAVRSDAKAELVRSNSALKEATKVNLSFVVIPDFTAPTAYDGGILDDVTYIVHVASPIPDLSNPDTTNLEARFVQPAVAVTTNLLEAARSAKQVKRIVITSSVAGIVPSFILLGQTTDQIFGPHDRGEELPAPYHDHVMLAYATSKVAALVRAEAWVKKENPPFDLVHIFPTYVLGRDPLVPSVAAFAQGSNAALLNGILGQHAPAPVNGAVVHIDDVGLAHVRALDPKVPGNRGFILNAEAADEKFQWDHGKELVAQFFPEAVKNGDVPNDGTTPTGPARLDSSETRSVLGIEFEGFEEMVKETVGWYLEVLERERKGGKS</sequence>
<proteinExistence type="inferred from homology"/>
<comment type="caution">
    <text evidence="5">The sequence shown here is derived from an EMBL/GenBank/DDBJ whole genome shotgun (WGS) entry which is preliminary data.</text>
</comment>
<name>A0A1V8TJY8_9PEZI</name>
<keyword evidence="6" id="KW-1185">Reference proteome</keyword>
<dbReference type="Proteomes" id="UP000192596">
    <property type="component" value="Unassembled WGS sequence"/>
</dbReference>
<organism evidence="5 6">
    <name type="scientific">Cryoendolithus antarcticus</name>
    <dbReference type="NCBI Taxonomy" id="1507870"/>
    <lineage>
        <taxon>Eukaryota</taxon>
        <taxon>Fungi</taxon>
        <taxon>Dikarya</taxon>
        <taxon>Ascomycota</taxon>
        <taxon>Pezizomycotina</taxon>
        <taxon>Dothideomycetes</taxon>
        <taxon>Dothideomycetidae</taxon>
        <taxon>Cladosporiales</taxon>
        <taxon>Cladosporiaceae</taxon>
        <taxon>Cryoendolithus</taxon>
    </lineage>
</organism>
<evidence type="ECO:0000259" key="4">
    <source>
        <dbReference type="Pfam" id="PF01370"/>
    </source>
</evidence>
<protein>
    <recommendedName>
        <fullName evidence="4">NAD-dependent epimerase/dehydratase domain-containing protein</fullName>
    </recommendedName>
</protein>
<evidence type="ECO:0000256" key="2">
    <source>
        <dbReference type="ARBA" id="ARBA00023445"/>
    </source>
</evidence>
<dbReference type="STRING" id="1507870.A0A1V8TJY8"/>
<reference evidence="6" key="1">
    <citation type="submission" date="2017-03" db="EMBL/GenBank/DDBJ databases">
        <title>Genomes of endolithic fungi from Antarctica.</title>
        <authorList>
            <person name="Coleine C."/>
            <person name="Masonjones S."/>
            <person name="Stajich J.E."/>
        </authorList>
    </citation>
    <scope>NUCLEOTIDE SEQUENCE [LARGE SCALE GENOMIC DNA]</scope>
    <source>
        <strain evidence="6">CCFEE 5527</strain>
    </source>
</reference>
<evidence type="ECO:0000313" key="5">
    <source>
        <dbReference type="EMBL" id="OQO11561.1"/>
    </source>
</evidence>
<evidence type="ECO:0000313" key="6">
    <source>
        <dbReference type="Proteomes" id="UP000192596"/>
    </source>
</evidence>
<evidence type="ECO:0000256" key="1">
    <source>
        <dbReference type="ARBA" id="ARBA00023002"/>
    </source>
</evidence>
<dbReference type="InParanoid" id="A0A1V8TJY8"/>
<dbReference type="EMBL" id="NAJO01000006">
    <property type="protein sequence ID" value="OQO11561.1"/>
    <property type="molecule type" value="Genomic_DNA"/>
</dbReference>
<dbReference type="OrthoDB" id="2735536at2759"/>
<dbReference type="GO" id="GO:0016616">
    <property type="term" value="F:oxidoreductase activity, acting on the CH-OH group of donors, NAD or NADP as acceptor"/>
    <property type="evidence" value="ECO:0007669"/>
    <property type="project" value="TreeGrafter"/>
</dbReference>
<dbReference type="InterPro" id="IPR001509">
    <property type="entry name" value="Epimerase_deHydtase"/>
</dbReference>
<accession>A0A1V8TJY8</accession>
<dbReference type="InterPro" id="IPR050425">
    <property type="entry name" value="NAD(P)_dehydrat-like"/>
</dbReference>
<dbReference type="PANTHER" id="PTHR10366">
    <property type="entry name" value="NAD DEPENDENT EPIMERASE/DEHYDRATASE"/>
    <property type="match status" value="1"/>
</dbReference>
<feature type="domain" description="NAD-dependent epimerase/dehydratase" evidence="4">
    <location>
        <begin position="6"/>
        <end position="258"/>
    </location>
</feature>
<gene>
    <name evidence="5" type="ORF">B0A48_03288</name>
</gene>
<feature type="region of interest" description="Disordered" evidence="3">
    <location>
        <begin position="297"/>
        <end position="316"/>
    </location>
</feature>
<dbReference type="AlphaFoldDB" id="A0A1V8TJY8"/>
<dbReference type="PANTHER" id="PTHR10366:SF564">
    <property type="entry name" value="STEROL-4-ALPHA-CARBOXYLATE 3-DEHYDROGENASE, DECARBOXYLATING"/>
    <property type="match status" value="1"/>
</dbReference>
<dbReference type="InterPro" id="IPR036291">
    <property type="entry name" value="NAD(P)-bd_dom_sf"/>
</dbReference>